<dbReference type="GO" id="GO:0001510">
    <property type="term" value="P:RNA methylation"/>
    <property type="evidence" value="ECO:0007669"/>
    <property type="project" value="InterPro"/>
</dbReference>
<comment type="caution">
    <text evidence="8">The sequence shown here is derived from an EMBL/GenBank/DDBJ whole genome shotgun (WGS) entry which is preliminary data.</text>
</comment>
<evidence type="ECO:0000313" key="9">
    <source>
        <dbReference type="Proteomes" id="UP000744980"/>
    </source>
</evidence>
<dbReference type="PROSITE" id="PS51686">
    <property type="entry name" value="SAM_MT_RSMB_NOP"/>
    <property type="match status" value="1"/>
</dbReference>
<keyword evidence="4 6" id="KW-0949">S-adenosyl-L-methionine</keyword>
<reference evidence="8 9" key="1">
    <citation type="submission" date="2020-01" db="EMBL/GenBank/DDBJ databases">
        <title>Draft genome assembly of Ensifer adhaerens T173.</title>
        <authorList>
            <person name="Craig J.E."/>
            <person name="Stinchcombe J.R."/>
        </authorList>
    </citation>
    <scope>NUCLEOTIDE SEQUENCE [LARGE SCALE GENOMIC DNA]</scope>
    <source>
        <strain evidence="8 9">T173</strain>
    </source>
</reference>
<dbReference type="InterPro" id="IPR029063">
    <property type="entry name" value="SAM-dependent_MTases_sf"/>
</dbReference>
<dbReference type="RefSeq" id="WP_025425602.1">
    <property type="nucleotide sequence ID" value="NZ_CP083370.1"/>
</dbReference>
<accession>A0AAW4FGL2</accession>
<dbReference type="GO" id="GO:0008173">
    <property type="term" value="F:RNA methyltransferase activity"/>
    <property type="evidence" value="ECO:0007669"/>
    <property type="project" value="InterPro"/>
</dbReference>
<evidence type="ECO:0000256" key="4">
    <source>
        <dbReference type="ARBA" id="ARBA00022691"/>
    </source>
</evidence>
<name>A0AAW4FGL2_9HYPH</name>
<dbReference type="AlphaFoldDB" id="A0AAW4FGL2"/>
<feature type="binding site" evidence="6">
    <location>
        <position position="306"/>
    </location>
    <ligand>
        <name>S-adenosyl-L-methionine</name>
        <dbReference type="ChEBI" id="CHEBI:59789"/>
    </ligand>
</feature>
<sequence length="429" mass="46973">MRLGGRLAGAIEVLEDIEKRKRPVADALKDWGLSHRFAGSGDRSAIGNIVYDALRMKLSHAYLMDSDSAAALGHAVMYRQWGFSPEALAAELDGDKFAPEMPSADMAQAFATRRLDDAAPHIQGDIPEWVQASFEENFSEDWLDEAKALAGRPTLDLRANTLKSTRDKVLKALERSGAEAATIARNGIRIPAGEGASRLPNVTAELSFQKGWFEVQDEGSQIVADLAFPQEGEQVLDYCAGGGGKTLAMSAAMNNKGQVHAYDTDRKRLAPIIERLKRAGTRNVQVHDSADSLAPLAGRFDRVLVDAPCTGTGTWRRRPDTKWRLNQKNLEERISQQEEALASAAQFVRPGGHLIYVTCSVLPEENEAQVYGFCEDNPEFEILSAADIWAGLFGTDKPQPWSADMKTVTLTPASTGTDGFFFCLMQRKA</sequence>
<feature type="active site" description="Nucleophile" evidence="6">
    <location>
        <position position="359"/>
    </location>
</feature>
<organism evidence="8 9">
    <name type="scientific">Ensifer canadensis</name>
    <dbReference type="NCBI Taxonomy" id="555315"/>
    <lineage>
        <taxon>Bacteria</taxon>
        <taxon>Pseudomonadati</taxon>
        <taxon>Pseudomonadota</taxon>
        <taxon>Alphaproteobacteria</taxon>
        <taxon>Hyphomicrobiales</taxon>
        <taxon>Rhizobiaceae</taxon>
        <taxon>Sinorhizobium/Ensifer group</taxon>
        <taxon>Ensifer</taxon>
    </lineage>
</organism>
<keyword evidence="3 6" id="KW-0808">Transferase</keyword>
<evidence type="ECO:0000256" key="6">
    <source>
        <dbReference type="PROSITE-ProRule" id="PRU01023"/>
    </source>
</evidence>
<dbReference type="Proteomes" id="UP000744980">
    <property type="component" value="Unassembled WGS sequence"/>
</dbReference>
<keyword evidence="5 6" id="KW-0694">RNA-binding</keyword>
<protein>
    <submittedName>
        <fullName evidence="8">Methyltransferase domain-containing protein</fullName>
    </submittedName>
</protein>
<dbReference type="InterPro" id="IPR018314">
    <property type="entry name" value="RsmB/NOL1/NOP2-like_CS"/>
</dbReference>
<dbReference type="PRINTS" id="PR02008">
    <property type="entry name" value="RCMTFAMILY"/>
</dbReference>
<evidence type="ECO:0000256" key="2">
    <source>
        <dbReference type="ARBA" id="ARBA00022603"/>
    </source>
</evidence>
<feature type="domain" description="SAM-dependent MTase RsmB/NOP-type" evidence="7">
    <location>
        <begin position="145"/>
        <end position="428"/>
    </location>
</feature>
<dbReference type="InterPro" id="IPR049560">
    <property type="entry name" value="MeTrfase_RsmB-F_NOP2_cat"/>
</dbReference>
<dbReference type="InterPro" id="IPR023267">
    <property type="entry name" value="RCMT"/>
</dbReference>
<dbReference type="PANTHER" id="PTHR22807:SF53">
    <property type="entry name" value="RIBOSOMAL RNA SMALL SUBUNIT METHYLTRANSFERASE B-RELATED"/>
    <property type="match status" value="1"/>
</dbReference>
<dbReference type="Pfam" id="PF01189">
    <property type="entry name" value="Methyltr_RsmB-F"/>
    <property type="match status" value="1"/>
</dbReference>
<dbReference type="Gene3D" id="3.40.50.150">
    <property type="entry name" value="Vaccinia Virus protein VP39"/>
    <property type="match status" value="1"/>
</dbReference>
<keyword evidence="2 6" id="KW-0489">Methyltransferase</keyword>
<evidence type="ECO:0000313" key="8">
    <source>
        <dbReference type="EMBL" id="MBM3089983.1"/>
    </source>
</evidence>
<dbReference type="PANTHER" id="PTHR22807">
    <property type="entry name" value="NOP2 YEAST -RELATED NOL1/NOP2/FMU SUN DOMAIN-CONTAINING"/>
    <property type="match status" value="1"/>
</dbReference>
<dbReference type="CDD" id="cd02440">
    <property type="entry name" value="AdoMet_MTases"/>
    <property type="match status" value="1"/>
</dbReference>
<dbReference type="SUPFAM" id="SSF53335">
    <property type="entry name" value="S-adenosyl-L-methionine-dependent methyltransferases"/>
    <property type="match status" value="1"/>
</dbReference>
<dbReference type="GO" id="GO:0003723">
    <property type="term" value="F:RNA binding"/>
    <property type="evidence" value="ECO:0007669"/>
    <property type="project" value="UniProtKB-UniRule"/>
</dbReference>
<dbReference type="EMBL" id="WXFA01000002">
    <property type="protein sequence ID" value="MBM3089983.1"/>
    <property type="molecule type" value="Genomic_DNA"/>
</dbReference>
<gene>
    <name evidence="8" type="ORF">GFB56_04030</name>
</gene>
<comment type="similarity">
    <text evidence="1 6">Belongs to the class I-like SAM-binding methyltransferase superfamily. RsmB/NOP family.</text>
</comment>
<evidence type="ECO:0000256" key="3">
    <source>
        <dbReference type="ARBA" id="ARBA00022679"/>
    </source>
</evidence>
<dbReference type="Pfam" id="PF22458">
    <property type="entry name" value="RsmF-B_ferredox"/>
    <property type="match status" value="1"/>
</dbReference>
<feature type="binding site" evidence="6">
    <location>
        <position position="263"/>
    </location>
    <ligand>
        <name>S-adenosyl-L-methionine</name>
        <dbReference type="ChEBI" id="CHEBI:59789"/>
    </ligand>
</feature>
<dbReference type="InterPro" id="IPR054728">
    <property type="entry name" value="RsmB-like_ferredoxin"/>
</dbReference>
<proteinExistence type="inferred from homology"/>
<evidence type="ECO:0000256" key="5">
    <source>
        <dbReference type="ARBA" id="ARBA00022884"/>
    </source>
</evidence>
<evidence type="ECO:0000256" key="1">
    <source>
        <dbReference type="ARBA" id="ARBA00007494"/>
    </source>
</evidence>
<dbReference type="PROSITE" id="PS01153">
    <property type="entry name" value="NOL1_NOP2_SUN"/>
    <property type="match status" value="1"/>
</dbReference>
<evidence type="ECO:0000259" key="7">
    <source>
        <dbReference type="PROSITE" id="PS51686"/>
    </source>
</evidence>
<keyword evidence="9" id="KW-1185">Reference proteome</keyword>
<dbReference type="InterPro" id="IPR001678">
    <property type="entry name" value="MeTrfase_RsmB-F_NOP2_dom"/>
</dbReference>
<comment type="caution">
    <text evidence="6">Lacks conserved residue(s) required for the propagation of feature annotation.</text>
</comment>